<gene>
    <name evidence="1" type="ORF">HK097_008336</name>
</gene>
<sequence>MEQGYTDIVLICTLVEFLLKNHFDIDDLDNWDEVRSELYDLEHMDAVLPAIKKYKDGNTVEGIRLVEHLDRFCKSFHVGM</sequence>
<proteinExistence type="predicted"/>
<reference evidence="1" key="1">
    <citation type="submission" date="2020-05" db="EMBL/GenBank/DDBJ databases">
        <title>Phylogenomic resolution of chytrid fungi.</title>
        <authorList>
            <person name="Stajich J.E."/>
            <person name="Amses K."/>
            <person name="Simmons R."/>
            <person name="Seto K."/>
            <person name="Myers J."/>
            <person name="Bonds A."/>
            <person name="Quandt C.A."/>
            <person name="Barry K."/>
            <person name="Liu P."/>
            <person name="Grigoriev I."/>
            <person name="Longcore J.E."/>
            <person name="James T.Y."/>
        </authorList>
    </citation>
    <scope>NUCLEOTIDE SEQUENCE</scope>
    <source>
        <strain evidence="1">JEL0318</strain>
    </source>
</reference>
<organism evidence="1 2">
    <name type="scientific">Rhizophlyctis rosea</name>
    <dbReference type="NCBI Taxonomy" id="64517"/>
    <lineage>
        <taxon>Eukaryota</taxon>
        <taxon>Fungi</taxon>
        <taxon>Fungi incertae sedis</taxon>
        <taxon>Chytridiomycota</taxon>
        <taxon>Chytridiomycota incertae sedis</taxon>
        <taxon>Chytridiomycetes</taxon>
        <taxon>Rhizophlyctidales</taxon>
        <taxon>Rhizophlyctidaceae</taxon>
        <taxon>Rhizophlyctis</taxon>
    </lineage>
</organism>
<dbReference type="EMBL" id="JADGJD010000486">
    <property type="protein sequence ID" value="KAJ3050668.1"/>
    <property type="molecule type" value="Genomic_DNA"/>
</dbReference>
<dbReference type="AlphaFoldDB" id="A0AAD5X5C2"/>
<name>A0AAD5X5C2_9FUNG</name>
<protein>
    <submittedName>
        <fullName evidence="1">Uncharacterized protein</fullName>
    </submittedName>
</protein>
<keyword evidence="2" id="KW-1185">Reference proteome</keyword>
<accession>A0AAD5X5C2</accession>
<comment type="caution">
    <text evidence="1">The sequence shown here is derived from an EMBL/GenBank/DDBJ whole genome shotgun (WGS) entry which is preliminary data.</text>
</comment>
<evidence type="ECO:0000313" key="1">
    <source>
        <dbReference type="EMBL" id="KAJ3050668.1"/>
    </source>
</evidence>
<dbReference type="Proteomes" id="UP001212841">
    <property type="component" value="Unassembled WGS sequence"/>
</dbReference>
<evidence type="ECO:0000313" key="2">
    <source>
        <dbReference type="Proteomes" id="UP001212841"/>
    </source>
</evidence>